<reference evidence="1 2" key="1">
    <citation type="journal article" date="2012" name="Genome Biol.">
        <title>Genome and low-iron response of an oceanic diatom adapted to chronic iron limitation.</title>
        <authorList>
            <person name="Lommer M."/>
            <person name="Specht M."/>
            <person name="Roy A.S."/>
            <person name="Kraemer L."/>
            <person name="Andreson R."/>
            <person name="Gutowska M.A."/>
            <person name="Wolf J."/>
            <person name="Bergner S.V."/>
            <person name="Schilhabel M.B."/>
            <person name="Klostermeier U.C."/>
            <person name="Beiko R.G."/>
            <person name="Rosenstiel P."/>
            <person name="Hippler M."/>
            <person name="Laroche J."/>
        </authorList>
    </citation>
    <scope>NUCLEOTIDE SEQUENCE [LARGE SCALE GENOMIC DNA]</scope>
    <source>
        <strain evidence="1 2">CCMP1005</strain>
    </source>
</reference>
<protein>
    <submittedName>
        <fullName evidence="1">Uncharacterized protein</fullName>
    </submittedName>
</protein>
<sequence length="134" mass="15001">MLEDTGGLPVDGDDNRPLFAFFNAMIDTAADDDDTSGNSDSGERHYTVNPLLRAAIPDANDRVLAIYEVRFPEELLDAYEDISSDLFDNDLKSLYLPSNEMPRLSDEWKQAIDSDSVKRLRRFISAEVGNLARA</sequence>
<name>K0RWK6_THAOC</name>
<evidence type="ECO:0000313" key="2">
    <source>
        <dbReference type="Proteomes" id="UP000266841"/>
    </source>
</evidence>
<proteinExistence type="predicted"/>
<dbReference type="EMBL" id="AGNL01030344">
    <property type="protein sequence ID" value="EJK56839.1"/>
    <property type="molecule type" value="Genomic_DNA"/>
</dbReference>
<gene>
    <name evidence="1" type="ORF">THAOC_23190</name>
</gene>
<evidence type="ECO:0000313" key="1">
    <source>
        <dbReference type="EMBL" id="EJK56839.1"/>
    </source>
</evidence>
<keyword evidence="2" id="KW-1185">Reference proteome</keyword>
<organism evidence="1 2">
    <name type="scientific">Thalassiosira oceanica</name>
    <name type="common">Marine diatom</name>
    <dbReference type="NCBI Taxonomy" id="159749"/>
    <lineage>
        <taxon>Eukaryota</taxon>
        <taxon>Sar</taxon>
        <taxon>Stramenopiles</taxon>
        <taxon>Ochrophyta</taxon>
        <taxon>Bacillariophyta</taxon>
        <taxon>Coscinodiscophyceae</taxon>
        <taxon>Thalassiosirophycidae</taxon>
        <taxon>Thalassiosirales</taxon>
        <taxon>Thalassiosiraceae</taxon>
        <taxon>Thalassiosira</taxon>
    </lineage>
</organism>
<dbReference type="AlphaFoldDB" id="K0RWK6"/>
<dbReference type="Proteomes" id="UP000266841">
    <property type="component" value="Unassembled WGS sequence"/>
</dbReference>
<accession>K0RWK6</accession>
<comment type="caution">
    <text evidence="1">The sequence shown here is derived from an EMBL/GenBank/DDBJ whole genome shotgun (WGS) entry which is preliminary data.</text>
</comment>